<evidence type="ECO:0000256" key="1">
    <source>
        <dbReference type="SAM" id="MobiDB-lite"/>
    </source>
</evidence>
<evidence type="ECO:0000313" key="2">
    <source>
        <dbReference type="EMBL" id="KZV88158.1"/>
    </source>
</evidence>
<gene>
    <name evidence="2" type="ORF">EXIGLDRAFT_696919</name>
</gene>
<evidence type="ECO:0000313" key="3">
    <source>
        <dbReference type="Proteomes" id="UP000077266"/>
    </source>
</evidence>
<accession>A0A165F1C0</accession>
<dbReference type="AlphaFoldDB" id="A0A165F1C0"/>
<dbReference type="InParanoid" id="A0A165F1C0"/>
<feature type="region of interest" description="Disordered" evidence="1">
    <location>
        <begin position="300"/>
        <end position="329"/>
    </location>
</feature>
<reference evidence="2 3" key="1">
    <citation type="journal article" date="2016" name="Mol. Biol. Evol.">
        <title>Comparative Genomics of Early-Diverging Mushroom-Forming Fungi Provides Insights into the Origins of Lignocellulose Decay Capabilities.</title>
        <authorList>
            <person name="Nagy L.G."/>
            <person name="Riley R."/>
            <person name="Tritt A."/>
            <person name="Adam C."/>
            <person name="Daum C."/>
            <person name="Floudas D."/>
            <person name="Sun H."/>
            <person name="Yadav J.S."/>
            <person name="Pangilinan J."/>
            <person name="Larsson K.H."/>
            <person name="Matsuura K."/>
            <person name="Barry K."/>
            <person name="Labutti K."/>
            <person name="Kuo R."/>
            <person name="Ohm R.A."/>
            <person name="Bhattacharya S.S."/>
            <person name="Shirouzu T."/>
            <person name="Yoshinaga Y."/>
            <person name="Martin F.M."/>
            <person name="Grigoriev I.V."/>
            <person name="Hibbett D.S."/>
        </authorList>
    </citation>
    <scope>NUCLEOTIDE SEQUENCE [LARGE SCALE GENOMIC DNA]</scope>
    <source>
        <strain evidence="2 3">HHB12029</strain>
    </source>
</reference>
<feature type="compositionally biased region" description="Basic and acidic residues" evidence="1">
    <location>
        <begin position="303"/>
        <end position="315"/>
    </location>
</feature>
<name>A0A165F1C0_EXIGL</name>
<feature type="region of interest" description="Disordered" evidence="1">
    <location>
        <begin position="90"/>
        <end position="140"/>
    </location>
</feature>
<sequence>MSGATSNTLVASFAQLSPDVQQRLLEQMNQQRGSGLGDPPRSSSSVSPPQPTVPLFPENMPSSLSNELRNWMDDTRAELAQQLADQAQRIETIARKRAAGHDSADGSSADDESSDGEGTSHRKKSRKRKKKSKPKPWYECKEKTEMQEQMLVKARRRLMDNGQGEVKTTFASFIFLRTSKYEDEADSEGVLPDQNESKKRFDIWESWRKLPRPGEKRVDRAGNEAHKVDFEDTAKAAVNATLGSAVATSVLATLKEHGFSAEVDGKPTGYPEPDMKFVLWVFTARFTGWKQTYAKENNAARAAKAEKSAHTDRVKSQKRQKTDRRRAAAPHFRREYDVDPTKLIMEDWMSGDESACDEVEHEINIEAANIPADKREGVRVLATQILLWRAEVSLGFLGLSAA</sequence>
<feature type="region of interest" description="Disordered" evidence="1">
    <location>
        <begin position="21"/>
        <end position="73"/>
    </location>
</feature>
<protein>
    <submittedName>
        <fullName evidence="2">Uncharacterized protein</fullName>
    </submittedName>
</protein>
<organism evidence="2 3">
    <name type="scientific">Exidia glandulosa HHB12029</name>
    <dbReference type="NCBI Taxonomy" id="1314781"/>
    <lineage>
        <taxon>Eukaryota</taxon>
        <taxon>Fungi</taxon>
        <taxon>Dikarya</taxon>
        <taxon>Basidiomycota</taxon>
        <taxon>Agaricomycotina</taxon>
        <taxon>Agaricomycetes</taxon>
        <taxon>Auriculariales</taxon>
        <taxon>Exidiaceae</taxon>
        <taxon>Exidia</taxon>
    </lineage>
</organism>
<feature type="compositionally biased region" description="Basic residues" evidence="1">
    <location>
        <begin position="316"/>
        <end position="328"/>
    </location>
</feature>
<keyword evidence="3" id="KW-1185">Reference proteome</keyword>
<dbReference type="EMBL" id="KV426106">
    <property type="protein sequence ID" value="KZV88158.1"/>
    <property type="molecule type" value="Genomic_DNA"/>
</dbReference>
<feature type="compositionally biased region" description="Basic residues" evidence="1">
    <location>
        <begin position="121"/>
        <end position="134"/>
    </location>
</feature>
<dbReference type="Proteomes" id="UP000077266">
    <property type="component" value="Unassembled WGS sequence"/>
</dbReference>
<proteinExistence type="predicted"/>